<evidence type="ECO:0000256" key="1">
    <source>
        <dbReference type="SAM" id="Phobius"/>
    </source>
</evidence>
<keyword evidence="1" id="KW-0472">Membrane</keyword>
<reference evidence="2" key="1">
    <citation type="journal article" date="2021" name="Proc. Natl. Acad. Sci. U.S.A.">
        <title>A Catalog of Tens of Thousands of Viruses from Human Metagenomes Reveals Hidden Associations with Chronic Diseases.</title>
        <authorList>
            <person name="Tisza M.J."/>
            <person name="Buck C.B."/>
        </authorList>
    </citation>
    <scope>NUCLEOTIDE SEQUENCE</scope>
    <source>
        <strain evidence="2">CtNHg2</strain>
    </source>
</reference>
<evidence type="ECO:0000313" key="2">
    <source>
        <dbReference type="EMBL" id="DAG01516.1"/>
    </source>
</evidence>
<dbReference type="EMBL" id="BK016194">
    <property type="protein sequence ID" value="DAG01516.1"/>
    <property type="molecule type" value="Genomic_DNA"/>
</dbReference>
<organism evidence="2">
    <name type="scientific">Siphoviridae sp. ctNHg2</name>
    <dbReference type="NCBI Taxonomy" id="2825467"/>
    <lineage>
        <taxon>Viruses</taxon>
        <taxon>Duplodnaviria</taxon>
        <taxon>Heunggongvirae</taxon>
        <taxon>Uroviricota</taxon>
        <taxon>Caudoviricetes</taxon>
    </lineage>
</organism>
<protein>
    <submittedName>
        <fullName evidence="2">Uncharacterized protein</fullName>
    </submittedName>
</protein>
<name>A0A8S5V494_9CAUD</name>
<feature type="transmembrane region" description="Helical" evidence="1">
    <location>
        <begin position="37"/>
        <end position="56"/>
    </location>
</feature>
<accession>A0A8S5V494</accession>
<sequence length="78" mass="8549">MVSDCFSIKFANFPHSLLIVWKAFSTSANQIFPADTISLILLSATPIFFASSWMIGTPALMNCLRSFPTSLPADFTCP</sequence>
<keyword evidence="1" id="KW-1133">Transmembrane helix</keyword>
<proteinExistence type="predicted"/>
<keyword evidence="1" id="KW-0812">Transmembrane</keyword>